<dbReference type="InterPro" id="IPR041657">
    <property type="entry name" value="HTH_17"/>
</dbReference>
<dbReference type="SUPFAM" id="SSF46955">
    <property type="entry name" value="Putative DNA-binding domain"/>
    <property type="match status" value="1"/>
</dbReference>
<dbReference type="InterPro" id="IPR009061">
    <property type="entry name" value="DNA-bd_dom_put_sf"/>
</dbReference>
<feature type="domain" description="Helix-turn-helix" evidence="2">
    <location>
        <begin position="38"/>
        <end position="84"/>
    </location>
</feature>
<evidence type="ECO:0000259" key="2">
    <source>
        <dbReference type="Pfam" id="PF12728"/>
    </source>
</evidence>
<evidence type="ECO:0000313" key="3">
    <source>
        <dbReference type="EMBL" id="CUS43540.1"/>
    </source>
</evidence>
<dbReference type="Pfam" id="PF12728">
    <property type="entry name" value="HTH_17"/>
    <property type="match status" value="1"/>
</dbReference>
<proteinExistence type="predicted"/>
<accession>A0A160TFN4</accession>
<feature type="region of interest" description="Disordered" evidence="1">
    <location>
        <begin position="1"/>
        <end position="20"/>
    </location>
</feature>
<reference evidence="3" key="1">
    <citation type="submission" date="2015-10" db="EMBL/GenBank/DDBJ databases">
        <authorList>
            <person name="Gilbert D.G."/>
        </authorList>
    </citation>
    <scope>NUCLEOTIDE SEQUENCE</scope>
</reference>
<gene>
    <name evidence="3" type="ORF">MGWOODY_Smn3474</name>
</gene>
<sequence length="95" mass="10644">MRTTRRIGAPHSKVPPMTDPTDEAAVARAARARGGTPFLTPEQAAYYLGLSVRTLQGYRSDGSGPRYRRHSRHVRYHIDDLDAWSQRLGEAGDHE</sequence>
<protein>
    <recommendedName>
        <fullName evidence="2">Helix-turn-helix domain-containing protein</fullName>
    </recommendedName>
</protein>
<organism evidence="3">
    <name type="scientific">hydrothermal vent metagenome</name>
    <dbReference type="NCBI Taxonomy" id="652676"/>
    <lineage>
        <taxon>unclassified sequences</taxon>
        <taxon>metagenomes</taxon>
        <taxon>ecological metagenomes</taxon>
    </lineage>
</organism>
<dbReference type="AlphaFoldDB" id="A0A160TFN4"/>
<dbReference type="EMBL" id="CZQE01000066">
    <property type="protein sequence ID" value="CUS43540.1"/>
    <property type="molecule type" value="Genomic_DNA"/>
</dbReference>
<name>A0A160TFN4_9ZZZZ</name>
<evidence type="ECO:0000256" key="1">
    <source>
        <dbReference type="SAM" id="MobiDB-lite"/>
    </source>
</evidence>